<keyword evidence="2" id="KW-1185">Reference proteome</keyword>
<sequence>MVGLVIPRWGWGKETRASKEREAEEFAQEDKMVRGKIEARNKLENYLYNIKANDDVSDFVKGLSRGPNSVAKKFSGYVINGYRFHTRMRDGRCKTKNSGVTVEAITRSFACSKDERPRKDSLT</sequence>
<evidence type="ECO:0000313" key="1">
    <source>
        <dbReference type="EMBL" id="KAF7800834.1"/>
    </source>
</evidence>
<dbReference type="Proteomes" id="UP000634136">
    <property type="component" value="Unassembled WGS sequence"/>
</dbReference>
<dbReference type="PANTHER" id="PTHR48451:SF1">
    <property type="entry name" value="DUF4218 DOMAIN-CONTAINING PROTEIN"/>
    <property type="match status" value="1"/>
</dbReference>
<organism evidence="1 2">
    <name type="scientific">Senna tora</name>
    <dbReference type="NCBI Taxonomy" id="362788"/>
    <lineage>
        <taxon>Eukaryota</taxon>
        <taxon>Viridiplantae</taxon>
        <taxon>Streptophyta</taxon>
        <taxon>Embryophyta</taxon>
        <taxon>Tracheophyta</taxon>
        <taxon>Spermatophyta</taxon>
        <taxon>Magnoliopsida</taxon>
        <taxon>eudicotyledons</taxon>
        <taxon>Gunneridae</taxon>
        <taxon>Pentapetalae</taxon>
        <taxon>rosids</taxon>
        <taxon>fabids</taxon>
        <taxon>Fabales</taxon>
        <taxon>Fabaceae</taxon>
        <taxon>Caesalpinioideae</taxon>
        <taxon>Cassia clade</taxon>
        <taxon>Senna</taxon>
    </lineage>
</organism>
<evidence type="ECO:0000313" key="2">
    <source>
        <dbReference type="Proteomes" id="UP000634136"/>
    </source>
</evidence>
<comment type="caution">
    <text evidence="1">The sequence shown here is derived from an EMBL/GenBank/DDBJ whole genome shotgun (WGS) entry which is preliminary data.</text>
</comment>
<dbReference type="Gene3D" id="1.20.1270.10">
    <property type="match status" value="1"/>
</dbReference>
<gene>
    <name evidence="1" type="ORF">G2W53_044685</name>
</gene>
<protein>
    <submittedName>
        <fullName evidence="1">Uncharacterized protein</fullName>
    </submittedName>
</protein>
<name>A0A834SND9_9FABA</name>
<dbReference type="OrthoDB" id="668711at2759"/>
<dbReference type="InterPro" id="IPR029048">
    <property type="entry name" value="HSP70_C_sf"/>
</dbReference>
<dbReference type="PANTHER" id="PTHR48451">
    <property type="entry name" value="DUF4218 DOMAIN-CONTAINING PROTEIN"/>
    <property type="match status" value="1"/>
</dbReference>
<reference evidence="1" key="1">
    <citation type="submission" date="2020-09" db="EMBL/GenBank/DDBJ databases">
        <title>Genome-Enabled Discovery of Anthraquinone Biosynthesis in Senna tora.</title>
        <authorList>
            <person name="Kang S.-H."/>
            <person name="Pandey R.P."/>
            <person name="Lee C.-M."/>
            <person name="Sim J.-S."/>
            <person name="Jeong J.-T."/>
            <person name="Choi B.-S."/>
            <person name="Jung M."/>
            <person name="Ginzburg D."/>
            <person name="Zhao K."/>
            <person name="Won S.Y."/>
            <person name="Oh T.-J."/>
            <person name="Yu Y."/>
            <person name="Kim N.-H."/>
            <person name="Lee O.R."/>
            <person name="Lee T.-H."/>
            <person name="Bashyal P."/>
            <person name="Kim T.-S."/>
            <person name="Lee W.-H."/>
            <person name="Kawkins C."/>
            <person name="Kim C.-K."/>
            <person name="Kim J.S."/>
            <person name="Ahn B.O."/>
            <person name="Rhee S.Y."/>
            <person name="Sohng J.K."/>
        </authorList>
    </citation>
    <scope>NUCLEOTIDE SEQUENCE</scope>
    <source>
        <tissue evidence="1">Leaf</tissue>
    </source>
</reference>
<dbReference type="EMBL" id="JAAIUW010000149">
    <property type="protein sequence ID" value="KAF7800834.1"/>
    <property type="molecule type" value="Genomic_DNA"/>
</dbReference>
<proteinExistence type="predicted"/>
<dbReference type="AlphaFoldDB" id="A0A834SND9"/>
<accession>A0A834SND9</accession>